<dbReference type="InterPro" id="IPR014001">
    <property type="entry name" value="Helicase_ATP-bd"/>
</dbReference>
<keyword evidence="21" id="KW-1185">Reference proteome</keyword>
<dbReference type="RefSeq" id="WP_193500394.1">
    <property type="nucleotide sequence ID" value="NZ_JADCKC010000001.1"/>
</dbReference>
<comment type="similarity">
    <text evidence="3 15 16">Belongs to the SecA family.</text>
</comment>
<comment type="subcellular location">
    <subcellularLocation>
        <location evidence="15">Cell membrane</location>
        <topology evidence="15">Peripheral membrane protein</topology>
        <orientation evidence="15">Cytoplasmic side</orientation>
    </subcellularLocation>
    <subcellularLocation>
        <location evidence="15">Cytoplasm</location>
    </subcellularLocation>
    <subcellularLocation>
        <location evidence="2">Membrane</location>
        <topology evidence="2">Peripheral membrane protein</topology>
    </subcellularLocation>
    <text evidence="15">Distribution is 50-50.</text>
</comment>
<comment type="subunit">
    <text evidence="15">Monomer and homodimer. Part of the essential Sec protein translocation apparatus which comprises SecA, SecYEG and auxiliary proteins SecDF. Other proteins may also be involved.</text>
</comment>
<dbReference type="CDD" id="cd17928">
    <property type="entry name" value="DEXDc_SecA"/>
    <property type="match status" value="1"/>
</dbReference>
<dbReference type="InterPro" id="IPR000185">
    <property type="entry name" value="SecA"/>
</dbReference>
<gene>
    <name evidence="15 20" type="primary">secA</name>
    <name evidence="20" type="ORF">INF35_05020</name>
</gene>
<dbReference type="PANTHER" id="PTHR30612">
    <property type="entry name" value="SECA INNER MEMBRANE COMPONENT OF SEC PROTEIN SECRETION SYSTEM"/>
    <property type="match status" value="1"/>
</dbReference>
<dbReference type="InterPro" id="IPR011116">
    <property type="entry name" value="SecA_Wing/Scaffold"/>
</dbReference>
<comment type="cofactor">
    <cofactor evidence="1">
        <name>Zn(2+)</name>
        <dbReference type="ChEBI" id="CHEBI:29105"/>
    </cofactor>
</comment>
<accession>A0ABR9R1W3</accession>
<dbReference type="PROSITE" id="PS51192">
    <property type="entry name" value="HELICASE_ATP_BIND_1"/>
    <property type="match status" value="1"/>
</dbReference>
<organism evidence="20 21">
    <name type="scientific">Gemmiger gallinarum</name>
    <dbReference type="NCBI Taxonomy" id="2779354"/>
    <lineage>
        <taxon>Bacteria</taxon>
        <taxon>Bacillati</taxon>
        <taxon>Bacillota</taxon>
        <taxon>Clostridia</taxon>
        <taxon>Eubacteriales</taxon>
        <taxon>Gemmiger</taxon>
    </lineage>
</organism>
<dbReference type="EC" id="7.4.2.8" evidence="15"/>
<keyword evidence="9" id="KW-0862">Zinc</keyword>
<keyword evidence="6 15" id="KW-0963">Cytoplasm</keyword>
<evidence type="ECO:0000256" key="12">
    <source>
        <dbReference type="ARBA" id="ARBA00022967"/>
    </source>
</evidence>
<keyword evidence="11 15" id="KW-0653">Protein transport</keyword>
<dbReference type="InterPro" id="IPR044722">
    <property type="entry name" value="SecA_SF2_C"/>
</dbReference>
<keyword evidence="14 15" id="KW-0472">Membrane</keyword>
<evidence type="ECO:0000256" key="16">
    <source>
        <dbReference type="RuleBase" id="RU003874"/>
    </source>
</evidence>
<evidence type="ECO:0000256" key="4">
    <source>
        <dbReference type="ARBA" id="ARBA00022448"/>
    </source>
</evidence>
<reference evidence="20 21" key="1">
    <citation type="submission" date="2020-10" db="EMBL/GenBank/DDBJ databases">
        <title>ChiBAC.</title>
        <authorList>
            <person name="Zenner C."/>
            <person name="Hitch T.C.A."/>
            <person name="Clavel T."/>
        </authorList>
    </citation>
    <scope>NUCLEOTIDE SEQUENCE [LARGE SCALE GENOMIC DNA]</scope>
    <source>
        <strain evidence="20 21">DSM 109015</strain>
    </source>
</reference>
<evidence type="ECO:0000313" key="20">
    <source>
        <dbReference type="EMBL" id="MBE5037143.1"/>
    </source>
</evidence>
<dbReference type="Pfam" id="PF07517">
    <property type="entry name" value="SecA_DEAD"/>
    <property type="match status" value="1"/>
</dbReference>
<dbReference type="InterPro" id="IPR020937">
    <property type="entry name" value="SecA_CS"/>
</dbReference>
<dbReference type="HAMAP" id="MF_01382">
    <property type="entry name" value="SecA"/>
    <property type="match status" value="1"/>
</dbReference>
<evidence type="ECO:0000256" key="5">
    <source>
        <dbReference type="ARBA" id="ARBA00022475"/>
    </source>
</evidence>
<dbReference type="InterPro" id="IPR036670">
    <property type="entry name" value="SecA_X-link_sf"/>
</dbReference>
<keyword evidence="13 15" id="KW-0811">Translocation</keyword>
<evidence type="ECO:0000256" key="6">
    <source>
        <dbReference type="ARBA" id="ARBA00022490"/>
    </source>
</evidence>
<evidence type="ECO:0000256" key="9">
    <source>
        <dbReference type="ARBA" id="ARBA00022833"/>
    </source>
</evidence>
<dbReference type="SUPFAM" id="SSF52540">
    <property type="entry name" value="P-loop containing nucleoside triphosphate hydrolases"/>
    <property type="match status" value="2"/>
</dbReference>
<evidence type="ECO:0000256" key="7">
    <source>
        <dbReference type="ARBA" id="ARBA00022723"/>
    </source>
</evidence>
<keyword evidence="7" id="KW-0479">Metal-binding</keyword>
<dbReference type="SUPFAM" id="SSF81886">
    <property type="entry name" value="Helical scaffold and wing domains of SecA"/>
    <property type="match status" value="1"/>
</dbReference>
<dbReference type="InterPro" id="IPR004027">
    <property type="entry name" value="SEC_C_motif"/>
</dbReference>
<dbReference type="Gene3D" id="1.10.3060.10">
    <property type="entry name" value="Helical scaffold and wing domains of SecA"/>
    <property type="match status" value="1"/>
</dbReference>
<dbReference type="NCBIfam" id="TIGR00963">
    <property type="entry name" value="secA"/>
    <property type="match status" value="1"/>
</dbReference>
<dbReference type="EMBL" id="JADCKC010000001">
    <property type="protein sequence ID" value="MBE5037143.1"/>
    <property type="molecule type" value="Genomic_DNA"/>
</dbReference>
<comment type="function">
    <text evidence="15">Part of the Sec protein translocase complex. Interacts with the SecYEG preprotein conducting channel. Has a central role in coupling the hydrolysis of ATP to the transfer of proteins into and across the cell membrane, serving as an ATP-driven molecular motor driving the stepwise translocation of polypeptide chains across the membrane.</text>
</comment>
<evidence type="ECO:0000259" key="18">
    <source>
        <dbReference type="PROSITE" id="PS51192"/>
    </source>
</evidence>
<dbReference type="InterPro" id="IPR011115">
    <property type="entry name" value="SecA_DEAD"/>
</dbReference>
<feature type="region of interest" description="Disordered" evidence="17">
    <location>
        <begin position="539"/>
        <end position="563"/>
    </location>
</feature>
<feature type="domain" description="SecA family profile" evidence="19">
    <location>
        <begin position="1"/>
        <end position="683"/>
    </location>
</feature>
<dbReference type="Pfam" id="PF02810">
    <property type="entry name" value="SEC-C"/>
    <property type="match status" value="1"/>
</dbReference>
<feature type="binding site" evidence="15">
    <location>
        <position position="85"/>
    </location>
    <ligand>
        <name>ATP</name>
        <dbReference type="ChEBI" id="CHEBI:30616"/>
    </ligand>
</feature>
<evidence type="ECO:0000256" key="14">
    <source>
        <dbReference type="ARBA" id="ARBA00023136"/>
    </source>
</evidence>
<dbReference type="Gene3D" id="3.40.50.300">
    <property type="entry name" value="P-loop containing nucleotide triphosphate hydrolases"/>
    <property type="match status" value="2"/>
</dbReference>
<evidence type="ECO:0000256" key="15">
    <source>
        <dbReference type="HAMAP-Rule" id="MF_01382"/>
    </source>
</evidence>
<keyword evidence="4 15" id="KW-0813">Transport</keyword>
<dbReference type="Gene3D" id="3.90.1440.10">
    <property type="entry name" value="SecA, preprotein cross-linking domain"/>
    <property type="match status" value="1"/>
</dbReference>
<evidence type="ECO:0000256" key="11">
    <source>
        <dbReference type="ARBA" id="ARBA00022927"/>
    </source>
</evidence>
<dbReference type="SMART" id="SM00957">
    <property type="entry name" value="SecA_DEAD"/>
    <property type="match status" value="1"/>
</dbReference>
<keyword evidence="10 15" id="KW-0067">ATP-binding</keyword>
<dbReference type="SMART" id="SM00958">
    <property type="entry name" value="SecA_PP_bind"/>
    <property type="match status" value="1"/>
</dbReference>
<evidence type="ECO:0000256" key="10">
    <source>
        <dbReference type="ARBA" id="ARBA00022840"/>
    </source>
</evidence>
<name>A0ABR9R1W3_9FIRM</name>
<proteinExistence type="inferred from homology"/>
<dbReference type="PANTHER" id="PTHR30612:SF0">
    <property type="entry name" value="CHLOROPLAST PROTEIN-TRANSPORTING ATPASE"/>
    <property type="match status" value="1"/>
</dbReference>
<evidence type="ECO:0000256" key="1">
    <source>
        <dbReference type="ARBA" id="ARBA00001947"/>
    </source>
</evidence>
<dbReference type="CDD" id="cd18803">
    <property type="entry name" value="SF2_C_secA"/>
    <property type="match status" value="1"/>
</dbReference>
<keyword evidence="8 15" id="KW-0547">Nucleotide-binding</keyword>
<dbReference type="Pfam" id="PF07516">
    <property type="entry name" value="SecA_SW"/>
    <property type="match status" value="1"/>
</dbReference>
<feature type="binding site" evidence="15">
    <location>
        <begin position="103"/>
        <end position="107"/>
    </location>
    <ligand>
        <name>ATP</name>
        <dbReference type="ChEBI" id="CHEBI:30616"/>
    </ligand>
</feature>
<evidence type="ECO:0000256" key="17">
    <source>
        <dbReference type="SAM" id="MobiDB-lite"/>
    </source>
</evidence>
<evidence type="ECO:0000256" key="13">
    <source>
        <dbReference type="ARBA" id="ARBA00023010"/>
    </source>
</evidence>
<comment type="catalytic activity">
    <reaction evidence="15">
        <text>ATP + H2O + cellular proteinSide 1 = ADP + phosphate + cellular proteinSide 2.</text>
        <dbReference type="EC" id="7.4.2.8"/>
    </reaction>
</comment>
<keyword evidence="12 15" id="KW-1278">Translocase</keyword>
<dbReference type="InterPro" id="IPR027417">
    <property type="entry name" value="P-loop_NTPase"/>
</dbReference>
<evidence type="ECO:0000313" key="21">
    <source>
        <dbReference type="Proteomes" id="UP000768567"/>
    </source>
</evidence>
<protein>
    <recommendedName>
        <fullName evidence="15 16">Protein translocase subunit SecA</fullName>
        <ecNumber evidence="15">7.4.2.8</ecNumber>
    </recommendedName>
</protein>
<dbReference type="InterPro" id="IPR011130">
    <property type="entry name" value="SecA_preprotein_X-link_dom"/>
</dbReference>
<comment type="caution">
    <text evidence="20">The sequence shown here is derived from an EMBL/GenBank/DDBJ whole genome shotgun (WGS) entry which is preliminary data.</text>
</comment>
<dbReference type="InterPro" id="IPR014018">
    <property type="entry name" value="SecA_motor_DEAD"/>
</dbReference>
<keyword evidence="5 15" id="KW-1003">Cell membrane</keyword>
<dbReference type="NCBIfam" id="NF009538">
    <property type="entry name" value="PRK12904.1"/>
    <property type="match status" value="1"/>
</dbReference>
<dbReference type="SUPFAM" id="SSF81767">
    <property type="entry name" value="Pre-protein crosslinking domain of SecA"/>
    <property type="match status" value="1"/>
</dbReference>
<sequence length="958" mass="107989">MSFIEKLFGNFSDKELKRIRPIAQKVEALDEEMQKLSDAELRAKTDEFRERLKKGETLDELLPEAFAVCREADWRVLGLKPYPVQIIGGIVLHRACIAEMQTGEGKTLVATMPVYLNALTGEGVHVVTVNDYLAKRDSEWMGKVYRFLGLKVGLVVHDVPAAERRKAYEADVTYGTNNEFGFDYLRDNMVVYKANMVQRGHAYAIVDEVDSILIDEARTPLIISGKGEDSSVMYKRADDFAKTLKKSVIVELEDKMQAEEQVDGDYVVDEKRKTATLTESGIQKAEAWFQVDNLSDADNMSLRHYIDQAIKARGVMHRDTDYIVKDGEVIIVDEFTGRLMYGRRYNDGLHQAIEAKEGVNVAAESKTLATITFQNYFRMYKKLSGMTGTASTEADEFSEIYGLQIVSIPTNKPRARQDLPDSVYKTVNGKYRAVIEQVAECHAKGQPVLVGTVSVEKSETLSRMLKAKGIPHNVLNAKQHEREAEIVAQAGRQGAVTIATNMAGRGTDIMLGGNIPYMAKAALRKELLKKLTADKDAEEAKRKAERAAAKAAGQPLPEAAPLPDVETRLDMLLTEADGHADTDDADILAARSRFDELCAQFEPEVKKEAEAVRAAGGLFIIGTERHESRRIDNQLRGRAGRQGDPGSSRFFLSLEDDLMRIFGGERVQGLMNTMGLDEDTPIENKLITNTIESAQKKLEASNFAVRKQVLQYDDVMNQQREIIYKERRMVLDGEDISDKLHAMMKESIDESCKAYLVGETVDEWDFAALRRHYMNWLCLPTDFQYTVEEKNSLKREDISKMLYDRGMNILEAKEKKYGSKLMRELERICLLKNVDAKWMDHIDNMDQLKQGMGLRSYGQHDPIVEYRIEGFAMFDEMVANIREDAVHMLLTIEVRRPEVQPQREQVAKPTGEGAPTRPGAKGSAPIRVTKIGRNDPCPCGSGLKWKKCTCKEYHPDLR</sequence>
<feature type="compositionally biased region" description="Basic and acidic residues" evidence="17">
    <location>
        <begin position="539"/>
        <end position="548"/>
    </location>
</feature>
<dbReference type="Pfam" id="PF01043">
    <property type="entry name" value="SecA_PP_bind"/>
    <property type="match status" value="1"/>
</dbReference>
<evidence type="ECO:0000256" key="8">
    <source>
        <dbReference type="ARBA" id="ARBA00022741"/>
    </source>
</evidence>
<feature type="domain" description="Helicase ATP-binding" evidence="18">
    <location>
        <begin position="87"/>
        <end position="225"/>
    </location>
</feature>
<dbReference type="Pfam" id="PF21090">
    <property type="entry name" value="P-loop_SecA"/>
    <property type="match status" value="1"/>
</dbReference>
<dbReference type="PRINTS" id="PR00906">
    <property type="entry name" value="SECA"/>
</dbReference>
<dbReference type="PROSITE" id="PS51196">
    <property type="entry name" value="SECA_MOTOR_DEAD"/>
    <property type="match status" value="1"/>
</dbReference>
<dbReference type="InterPro" id="IPR036266">
    <property type="entry name" value="SecA_Wing/Scaffold_sf"/>
</dbReference>
<dbReference type="PROSITE" id="PS01312">
    <property type="entry name" value="SECA"/>
    <property type="match status" value="1"/>
</dbReference>
<feature type="binding site" evidence="15">
    <location>
        <position position="508"/>
    </location>
    <ligand>
        <name>ATP</name>
        <dbReference type="ChEBI" id="CHEBI:30616"/>
    </ligand>
</feature>
<evidence type="ECO:0000259" key="19">
    <source>
        <dbReference type="PROSITE" id="PS51196"/>
    </source>
</evidence>
<evidence type="ECO:0000256" key="2">
    <source>
        <dbReference type="ARBA" id="ARBA00004170"/>
    </source>
</evidence>
<feature type="region of interest" description="Disordered" evidence="17">
    <location>
        <begin position="898"/>
        <end position="928"/>
    </location>
</feature>
<dbReference type="Proteomes" id="UP000768567">
    <property type="component" value="Unassembled WGS sequence"/>
</dbReference>
<evidence type="ECO:0000256" key="3">
    <source>
        <dbReference type="ARBA" id="ARBA00007650"/>
    </source>
</evidence>